<feature type="region of interest" description="Disordered" evidence="1">
    <location>
        <begin position="35"/>
        <end position="69"/>
    </location>
</feature>
<organism evidence="3 4">
    <name type="scientific">Streptomyces cadmiisoli</name>
    <dbReference type="NCBI Taxonomy" id="2184053"/>
    <lineage>
        <taxon>Bacteria</taxon>
        <taxon>Bacillati</taxon>
        <taxon>Actinomycetota</taxon>
        <taxon>Actinomycetes</taxon>
        <taxon>Kitasatosporales</taxon>
        <taxon>Streptomycetaceae</taxon>
        <taxon>Streptomyces</taxon>
        <taxon>Streptomyces aurantiacus group</taxon>
    </lineage>
</organism>
<dbReference type="RefSeq" id="WP_112439158.1">
    <property type="nucleotide sequence ID" value="NZ_CBDRHE010000004.1"/>
</dbReference>
<feature type="chain" id="PRO_5038749574" evidence="2">
    <location>
        <begin position="37"/>
        <end position="69"/>
    </location>
</feature>
<evidence type="ECO:0000313" key="4">
    <source>
        <dbReference type="Proteomes" id="UP000249616"/>
    </source>
</evidence>
<accession>A0A2Z4J0C1</accession>
<keyword evidence="4" id="KW-1185">Reference proteome</keyword>
<keyword evidence="2" id="KW-0732">Signal</keyword>
<dbReference type="EMBL" id="CP030073">
    <property type="protein sequence ID" value="AWW38529.1"/>
    <property type="molecule type" value="Genomic_DNA"/>
</dbReference>
<dbReference type="Proteomes" id="UP000249616">
    <property type="component" value="Chromosome"/>
</dbReference>
<dbReference type="AlphaFoldDB" id="A0A2Z4J0C1"/>
<proteinExistence type="predicted"/>
<dbReference type="KEGG" id="scad:DN051_19260"/>
<gene>
    <name evidence="3" type="ORF">DN051_19260</name>
</gene>
<reference evidence="3 4" key="1">
    <citation type="journal article" date="2019" name="Int. J. Syst. Evol. Microbiol.">
        <title>Streptomyces cadmiisoli sp. nov., a novel actinomycete isolated from cadmium-contaminated soil.</title>
        <authorList>
            <person name="Li K."/>
            <person name="Tang X."/>
            <person name="Zhao J."/>
            <person name="Guo Y."/>
            <person name="Tang Y."/>
            <person name="Gao J."/>
        </authorList>
    </citation>
    <scope>NUCLEOTIDE SEQUENCE [LARGE SCALE GENOMIC DNA]</scope>
    <source>
        <strain evidence="3 4">ZFG47</strain>
    </source>
</reference>
<name>A0A2Z4J0C1_9ACTN</name>
<protein>
    <submittedName>
        <fullName evidence="3">Uncharacterized protein</fullName>
    </submittedName>
</protein>
<evidence type="ECO:0000313" key="3">
    <source>
        <dbReference type="EMBL" id="AWW38529.1"/>
    </source>
</evidence>
<evidence type="ECO:0000256" key="2">
    <source>
        <dbReference type="SAM" id="SignalP"/>
    </source>
</evidence>
<evidence type="ECO:0000256" key="1">
    <source>
        <dbReference type="SAM" id="MobiDB-lite"/>
    </source>
</evidence>
<feature type="signal peptide" evidence="2">
    <location>
        <begin position="1"/>
        <end position="36"/>
    </location>
</feature>
<sequence length="69" mass="6639">MPGPGSAPHGRPSARYARAAAAAVVAVAALITAANAGPARATEPEPVPTVGQVRPGQGATAPHEPGRPG</sequence>